<dbReference type="InterPro" id="IPR004252">
    <property type="entry name" value="Probable_transposase_24"/>
</dbReference>
<dbReference type="Proteomes" id="UP001359559">
    <property type="component" value="Unassembled WGS sequence"/>
</dbReference>
<feature type="compositionally biased region" description="Polar residues" evidence="1">
    <location>
        <begin position="143"/>
        <end position="160"/>
    </location>
</feature>
<proteinExistence type="predicted"/>
<feature type="compositionally biased region" description="Polar residues" evidence="1">
    <location>
        <begin position="307"/>
        <end position="319"/>
    </location>
</feature>
<organism evidence="2 3">
    <name type="scientific">Clitoria ternatea</name>
    <name type="common">Butterfly pea</name>
    <dbReference type="NCBI Taxonomy" id="43366"/>
    <lineage>
        <taxon>Eukaryota</taxon>
        <taxon>Viridiplantae</taxon>
        <taxon>Streptophyta</taxon>
        <taxon>Embryophyta</taxon>
        <taxon>Tracheophyta</taxon>
        <taxon>Spermatophyta</taxon>
        <taxon>Magnoliopsida</taxon>
        <taxon>eudicotyledons</taxon>
        <taxon>Gunneridae</taxon>
        <taxon>Pentapetalae</taxon>
        <taxon>rosids</taxon>
        <taxon>fabids</taxon>
        <taxon>Fabales</taxon>
        <taxon>Fabaceae</taxon>
        <taxon>Papilionoideae</taxon>
        <taxon>50 kb inversion clade</taxon>
        <taxon>NPAAA clade</taxon>
        <taxon>indigoferoid/millettioid clade</taxon>
        <taxon>Phaseoleae</taxon>
        <taxon>Clitoria</taxon>
    </lineage>
</organism>
<dbReference type="AlphaFoldDB" id="A0AAN9FPX8"/>
<protein>
    <recommendedName>
        <fullName evidence="4">Transposase</fullName>
    </recommendedName>
</protein>
<evidence type="ECO:0000313" key="2">
    <source>
        <dbReference type="EMBL" id="KAK7278976.1"/>
    </source>
</evidence>
<reference evidence="2 3" key="1">
    <citation type="submission" date="2024-01" db="EMBL/GenBank/DDBJ databases">
        <title>The genomes of 5 underutilized Papilionoideae crops provide insights into root nodulation and disease resistance.</title>
        <authorList>
            <person name="Yuan L."/>
        </authorList>
    </citation>
    <scope>NUCLEOTIDE SEQUENCE [LARGE SCALE GENOMIC DNA]</scope>
    <source>
        <strain evidence="2">LY-2023</strain>
        <tissue evidence="2">Leaf</tissue>
    </source>
</reference>
<keyword evidence="3" id="KW-1185">Reference proteome</keyword>
<evidence type="ECO:0008006" key="4">
    <source>
        <dbReference type="Google" id="ProtNLM"/>
    </source>
</evidence>
<feature type="compositionally biased region" description="Polar residues" evidence="1">
    <location>
        <begin position="327"/>
        <end position="348"/>
    </location>
</feature>
<sequence length="579" mass="63595">MNSLDYFTGALSLLVIARPAITPVPKNQSSSPHLMLLFSSLLHRAYFLILIMPIRGRGLRTRRRGRSCNLSKLSQKHIGSAPTPASPHSSGAGSTVRLLTSIGQTVTTNGQQVTVPGLTSAQSLVQEHTFRQSIVVLEPITTQSTAVQEPVRRQSTTVQKSGRRQSAAVSQPDGVQEPPSRQPVGVQEPPSRQPATVQEPAVGQSARVQRPAGRQSAAAVRQSVGVHEPPSRQPAGVQEPSSRQLATVQEPAVRQPARVQWRAGRQSAAAVRQPASVQQPAGRQTVAFRQPTSIHPAGRESAAVQEPASSQATSVQDQSAPIPGSDYAQSSPASISANHGNGNLNLVPSTGDTNATTVKKLVISVEAVCHPRRFVPSCVTREITPEILTRMPIPAGKWKEYPVEVKDVLFNEFKEKYKFATPYDNSMARTVWNRTCADRYPDLLAKARETAFKRISSNNIANLKGHGPRGMRREVWDGLVDIWVSKEWQKKSQAGRSNRASIPDSMLHTGGSSFGEHKRKMEAELKRPVTYRDTYDRVHKRKNGEYVSERSKKVVLVNMMVYCYCEMVLNMWCVVIFHG</sequence>
<gene>
    <name evidence="2" type="ORF">RJT34_24017</name>
</gene>
<comment type="caution">
    <text evidence="2">The sequence shown here is derived from an EMBL/GenBank/DDBJ whole genome shotgun (WGS) entry which is preliminary data.</text>
</comment>
<dbReference type="Pfam" id="PF03004">
    <property type="entry name" value="Transposase_24"/>
    <property type="match status" value="1"/>
</dbReference>
<evidence type="ECO:0000313" key="3">
    <source>
        <dbReference type="Proteomes" id="UP001359559"/>
    </source>
</evidence>
<feature type="region of interest" description="Disordered" evidence="1">
    <location>
        <begin position="71"/>
        <end position="94"/>
    </location>
</feature>
<evidence type="ECO:0000256" key="1">
    <source>
        <dbReference type="SAM" id="MobiDB-lite"/>
    </source>
</evidence>
<accession>A0AAN9FPX8</accession>
<name>A0AAN9FPX8_CLITE</name>
<dbReference type="EMBL" id="JAYKXN010000006">
    <property type="protein sequence ID" value="KAK7278976.1"/>
    <property type="molecule type" value="Genomic_DNA"/>
</dbReference>
<feature type="region of interest" description="Disordered" evidence="1">
    <location>
        <begin position="143"/>
        <end position="348"/>
    </location>
</feature>